<dbReference type="RefSeq" id="WP_093365607.1">
    <property type="nucleotide sequence ID" value="NZ_FOZZ01000006.1"/>
</dbReference>
<feature type="binding site" evidence="7">
    <location>
        <begin position="158"/>
        <end position="160"/>
    </location>
    <ligand>
        <name>substrate</name>
    </ligand>
</feature>
<dbReference type="UniPathway" id="UPA00538">
    <property type="reaction ID" value="UER00592"/>
</dbReference>
<comment type="catalytic activity">
    <reaction evidence="5">
        <text>octanoyl-[ACP] + L-lysyl-[protein] = N(6)-octanoyl-L-lysyl-[protein] + holo-[ACP] + H(+)</text>
        <dbReference type="Rhea" id="RHEA:17665"/>
        <dbReference type="Rhea" id="RHEA-COMP:9636"/>
        <dbReference type="Rhea" id="RHEA-COMP:9685"/>
        <dbReference type="Rhea" id="RHEA-COMP:9752"/>
        <dbReference type="Rhea" id="RHEA-COMP:9928"/>
        <dbReference type="ChEBI" id="CHEBI:15378"/>
        <dbReference type="ChEBI" id="CHEBI:29969"/>
        <dbReference type="ChEBI" id="CHEBI:64479"/>
        <dbReference type="ChEBI" id="CHEBI:78463"/>
        <dbReference type="ChEBI" id="CHEBI:78809"/>
        <dbReference type="EC" id="2.3.1.181"/>
    </reaction>
</comment>
<feature type="binding site" evidence="7">
    <location>
        <begin position="85"/>
        <end position="92"/>
    </location>
    <ligand>
        <name>substrate</name>
    </ligand>
</feature>
<dbReference type="SUPFAM" id="SSF55681">
    <property type="entry name" value="Class II aaRS and biotin synthetases"/>
    <property type="match status" value="1"/>
</dbReference>
<dbReference type="GO" id="GO:0033819">
    <property type="term" value="F:lipoyl(octanoyl) transferase activity"/>
    <property type="evidence" value="ECO:0007669"/>
    <property type="project" value="UniProtKB-EC"/>
</dbReference>
<evidence type="ECO:0000256" key="2">
    <source>
        <dbReference type="ARBA" id="ARBA00022679"/>
    </source>
</evidence>
<evidence type="ECO:0000313" key="11">
    <source>
        <dbReference type="Proteomes" id="UP000198785"/>
    </source>
</evidence>
<evidence type="ECO:0000256" key="4">
    <source>
        <dbReference type="ARBA" id="ARBA00024732"/>
    </source>
</evidence>
<dbReference type="PANTHER" id="PTHR10993:SF7">
    <property type="entry name" value="LIPOYLTRANSFERASE 2, MITOCHONDRIAL-RELATED"/>
    <property type="match status" value="1"/>
</dbReference>
<dbReference type="Pfam" id="PF21948">
    <property type="entry name" value="LplA-B_cat"/>
    <property type="match status" value="1"/>
</dbReference>
<evidence type="ECO:0000256" key="8">
    <source>
        <dbReference type="PIRSR" id="PIRSR016262-3"/>
    </source>
</evidence>
<evidence type="ECO:0000256" key="5">
    <source>
        <dbReference type="PIRNR" id="PIRNR016262"/>
    </source>
</evidence>
<dbReference type="InterPro" id="IPR004143">
    <property type="entry name" value="BPL_LPL_catalytic"/>
</dbReference>
<feature type="active site" description="Acyl-thioester intermediate" evidence="6">
    <location>
        <position position="189"/>
    </location>
</feature>
<dbReference type="PANTHER" id="PTHR10993">
    <property type="entry name" value="OCTANOYLTRANSFERASE"/>
    <property type="match status" value="1"/>
</dbReference>
<dbReference type="InterPro" id="IPR000544">
    <property type="entry name" value="Octanoyltransferase"/>
</dbReference>
<dbReference type="EMBL" id="FOZZ01000006">
    <property type="protein sequence ID" value="SFS88075.1"/>
    <property type="molecule type" value="Genomic_DNA"/>
</dbReference>
<accession>A0A1I6TFW7</accession>
<evidence type="ECO:0000256" key="6">
    <source>
        <dbReference type="PIRSR" id="PIRSR016262-1"/>
    </source>
</evidence>
<comment type="similarity">
    <text evidence="5">Belongs to the LipB family.</text>
</comment>
<evidence type="ECO:0000256" key="3">
    <source>
        <dbReference type="ARBA" id="ARBA00023315"/>
    </source>
</evidence>
<keyword evidence="3 5" id="KW-0012">Acyltransferase</keyword>
<keyword evidence="11" id="KW-1185">Reference proteome</keyword>
<proteinExistence type="inferred from homology"/>
<evidence type="ECO:0000259" key="9">
    <source>
        <dbReference type="PROSITE" id="PS51733"/>
    </source>
</evidence>
<dbReference type="Proteomes" id="UP000198785">
    <property type="component" value="Unassembled WGS sequence"/>
</dbReference>
<reference evidence="10 11" key="1">
    <citation type="submission" date="2016-10" db="EMBL/GenBank/DDBJ databases">
        <authorList>
            <person name="de Groot N.N."/>
        </authorList>
    </citation>
    <scope>NUCLEOTIDE SEQUENCE [LARGE SCALE GENOMIC DNA]</scope>
    <source>
        <strain evidence="10 11">DSM 22789</strain>
    </source>
</reference>
<gene>
    <name evidence="10" type="ORF">SAMN05660206_106125</name>
</gene>
<dbReference type="InterPro" id="IPR045864">
    <property type="entry name" value="aa-tRNA-synth_II/BPL/LPL"/>
</dbReference>
<dbReference type="STRING" id="683125.SAMN05660206_106125"/>
<keyword evidence="2 5" id="KW-0808">Transferase</keyword>
<dbReference type="PROSITE" id="PS51733">
    <property type="entry name" value="BPL_LPL_CATALYTIC"/>
    <property type="match status" value="1"/>
</dbReference>
<dbReference type="NCBIfam" id="TIGR00214">
    <property type="entry name" value="lipB"/>
    <property type="match status" value="1"/>
</dbReference>
<protein>
    <recommendedName>
        <fullName evidence="5">Octanoyltransferase</fullName>
        <ecNumber evidence="5">2.3.1.181</ecNumber>
    </recommendedName>
</protein>
<dbReference type="CDD" id="cd16444">
    <property type="entry name" value="LipB"/>
    <property type="match status" value="1"/>
</dbReference>
<evidence type="ECO:0000256" key="7">
    <source>
        <dbReference type="PIRSR" id="PIRSR016262-2"/>
    </source>
</evidence>
<sequence>MAKVLTTYLDKGNFPYQEALVLQQSIRQDIVERKMQKIDTSKSNVLILCEHDPILTFGSSAKESALLIPRDKLSDVGLSYTNIKRGGSITFHGTGQIVGYPVLDLENFKTDVRWYIRSLAEVIIHTLKEYGIDGYYDVDFPGIWINDYTTGVKKKICAFGVHLSRWVTNHGFAFNINNSLDYYQYFVPCGINEPNRTVTTL</sequence>
<feature type="domain" description="BPL/LPL catalytic" evidence="9">
    <location>
        <begin position="40"/>
        <end position="201"/>
    </location>
</feature>
<name>A0A1I6TFW7_9SPHI</name>
<feature type="binding site" evidence="7">
    <location>
        <begin position="171"/>
        <end position="173"/>
    </location>
    <ligand>
        <name>substrate</name>
    </ligand>
</feature>
<organism evidence="10 11">
    <name type="scientific">Sphingobacterium wenxiniae</name>
    <dbReference type="NCBI Taxonomy" id="683125"/>
    <lineage>
        <taxon>Bacteria</taxon>
        <taxon>Pseudomonadati</taxon>
        <taxon>Bacteroidota</taxon>
        <taxon>Sphingobacteriia</taxon>
        <taxon>Sphingobacteriales</taxon>
        <taxon>Sphingobacteriaceae</taxon>
        <taxon>Sphingobacterium</taxon>
    </lineage>
</organism>
<dbReference type="GO" id="GO:0009249">
    <property type="term" value="P:protein lipoylation"/>
    <property type="evidence" value="ECO:0007669"/>
    <property type="project" value="InterPro"/>
</dbReference>
<dbReference type="EC" id="2.3.1.181" evidence="5"/>
<evidence type="ECO:0000313" key="10">
    <source>
        <dbReference type="EMBL" id="SFS88075.1"/>
    </source>
</evidence>
<comment type="pathway">
    <text evidence="1 5">Protein modification; protein lipoylation via endogenous pathway; protein N(6)-(lipoyl)lysine from octanoyl-[acyl-carrier-protein]: step 1/2.</text>
</comment>
<comment type="function">
    <text evidence="4 5">Catalyzes the transfer of endogenously produced octanoic acid from octanoyl-acyl-carrier-protein onto the lipoyl domains of lipoate-dependent enzymes. Lipoyl-ACP can also act as a substrate although octanoyl-ACP is likely to be the physiological substrate.</text>
</comment>
<dbReference type="InterPro" id="IPR020605">
    <property type="entry name" value="Octanoyltransferase_CS"/>
</dbReference>
<dbReference type="PROSITE" id="PS01313">
    <property type="entry name" value="LIPB"/>
    <property type="match status" value="1"/>
</dbReference>
<dbReference type="AlphaFoldDB" id="A0A1I6TFW7"/>
<dbReference type="Gene3D" id="3.30.930.10">
    <property type="entry name" value="Bira Bifunctional Protein, Domain 2"/>
    <property type="match status" value="1"/>
</dbReference>
<dbReference type="OrthoDB" id="9787061at2"/>
<feature type="site" description="Lowers pKa of active site Cys" evidence="8">
    <location>
        <position position="155"/>
    </location>
</feature>
<evidence type="ECO:0000256" key="1">
    <source>
        <dbReference type="ARBA" id="ARBA00004821"/>
    </source>
</evidence>
<dbReference type="PIRSF" id="PIRSF016262">
    <property type="entry name" value="LPLase"/>
    <property type="match status" value="1"/>
</dbReference>